<evidence type="ECO:0000256" key="13">
    <source>
        <dbReference type="PROSITE-ProRule" id="PRU00309"/>
    </source>
</evidence>
<organism evidence="18 19">
    <name type="scientific">Pararge aegeria aegeria</name>
    <dbReference type="NCBI Taxonomy" id="348720"/>
    <lineage>
        <taxon>Eukaryota</taxon>
        <taxon>Metazoa</taxon>
        <taxon>Ecdysozoa</taxon>
        <taxon>Arthropoda</taxon>
        <taxon>Hexapoda</taxon>
        <taxon>Insecta</taxon>
        <taxon>Pterygota</taxon>
        <taxon>Neoptera</taxon>
        <taxon>Endopterygota</taxon>
        <taxon>Lepidoptera</taxon>
        <taxon>Glossata</taxon>
        <taxon>Ditrysia</taxon>
        <taxon>Papilionoidea</taxon>
        <taxon>Nymphalidae</taxon>
        <taxon>Satyrinae</taxon>
        <taxon>Satyrini</taxon>
        <taxon>Parargina</taxon>
        <taxon>Pararge</taxon>
    </lineage>
</organism>
<dbReference type="FunFam" id="3.30.160.60:FF:001601">
    <property type="entry name" value="Uncharacterized protein, isoform A"/>
    <property type="match status" value="1"/>
</dbReference>
<feature type="binding site" evidence="14">
    <location>
        <position position="89"/>
    </location>
    <ligand>
        <name>Zn(2+)</name>
        <dbReference type="ChEBI" id="CHEBI:29105"/>
    </ligand>
</feature>
<dbReference type="Pfam" id="PF00096">
    <property type="entry name" value="zf-C2H2"/>
    <property type="match status" value="1"/>
</dbReference>
<reference evidence="18" key="1">
    <citation type="submission" date="2022-03" db="EMBL/GenBank/DDBJ databases">
        <authorList>
            <person name="Lindestad O."/>
        </authorList>
    </citation>
    <scope>NUCLEOTIDE SEQUENCE</scope>
</reference>
<evidence type="ECO:0000256" key="6">
    <source>
        <dbReference type="ARBA" id="ARBA00022723"/>
    </source>
</evidence>
<feature type="domain" description="C2H2-type" evidence="15">
    <location>
        <begin position="665"/>
        <end position="692"/>
    </location>
</feature>
<dbReference type="InterPro" id="IPR050688">
    <property type="entry name" value="Zinc_finger/UBP_domain"/>
</dbReference>
<comment type="similarity">
    <text evidence="3">Belongs to the hunchback C2H2-type zinc-finger protein family.</text>
</comment>
<dbReference type="FunFam" id="3.30.160.60:FF:000446">
    <property type="entry name" value="Zinc finger protein"/>
    <property type="match status" value="1"/>
</dbReference>
<dbReference type="PANTHER" id="PTHR24403:SF109">
    <property type="entry name" value="ZINC FINGER PROTEIN 845-LIKE"/>
    <property type="match status" value="1"/>
</dbReference>
<dbReference type="Proteomes" id="UP000838756">
    <property type="component" value="Unassembled WGS sequence"/>
</dbReference>
<dbReference type="GO" id="GO:0003677">
    <property type="term" value="F:DNA binding"/>
    <property type="evidence" value="ECO:0007669"/>
    <property type="project" value="UniProtKB-UniRule"/>
</dbReference>
<keyword evidence="11" id="KW-0539">Nucleus</keyword>
<dbReference type="InterPro" id="IPR038441">
    <property type="entry name" value="THAP_Znf_sf"/>
</dbReference>
<comment type="function">
    <text evidence="1">Gap class segmentation protein that controls development of head structures.</text>
</comment>
<evidence type="ECO:0000256" key="10">
    <source>
        <dbReference type="ARBA" id="ARBA00023125"/>
    </source>
</evidence>
<comment type="subcellular location">
    <subcellularLocation>
        <location evidence="2">Nucleus</location>
    </subcellularLocation>
</comment>
<dbReference type="FunFam" id="3.30.160.60:FF:000614">
    <property type="entry name" value="Zinc finger protein 142"/>
    <property type="match status" value="1"/>
</dbReference>
<dbReference type="SMART" id="SM00355">
    <property type="entry name" value="ZnF_C2H2"/>
    <property type="match status" value="6"/>
</dbReference>
<feature type="domain" description="C2H2-type" evidence="15">
    <location>
        <begin position="693"/>
        <end position="720"/>
    </location>
</feature>
<evidence type="ECO:0000259" key="15">
    <source>
        <dbReference type="PROSITE" id="PS50157"/>
    </source>
</evidence>
<dbReference type="EMBL" id="CAKXAJ010024887">
    <property type="protein sequence ID" value="CAH2232308.1"/>
    <property type="molecule type" value="Genomic_DNA"/>
</dbReference>
<dbReference type="InterPro" id="IPR013087">
    <property type="entry name" value="Znf_C2H2_type"/>
</dbReference>
<dbReference type="InterPro" id="IPR012934">
    <property type="entry name" value="Znf_AD"/>
</dbReference>
<evidence type="ECO:0000313" key="18">
    <source>
        <dbReference type="EMBL" id="CAH2232308.1"/>
    </source>
</evidence>
<dbReference type="OrthoDB" id="6925757at2759"/>
<keyword evidence="19" id="KW-1185">Reference proteome</keyword>
<dbReference type="GO" id="GO:0035282">
    <property type="term" value="P:segmentation"/>
    <property type="evidence" value="ECO:0007669"/>
    <property type="project" value="UniProtKB-KW"/>
</dbReference>
<evidence type="ECO:0000256" key="7">
    <source>
        <dbReference type="ARBA" id="ARBA00022737"/>
    </source>
</evidence>
<dbReference type="GO" id="GO:0010468">
    <property type="term" value="P:regulation of gene expression"/>
    <property type="evidence" value="ECO:0007669"/>
    <property type="project" value="TreeGrafter"/>
</dbReference>
<feature type="domain" description="THAP-type" evidence="16">
    <location>
        <begin position="1"/>
        <end position="83"/>
    </location>
</feature>
<dbReference type="SUPFAM" id="SSF57667">
    <property type="entry name" value="beta-beta-alpha zinc fingers"/>
    <property type="match status" value="4"/>
</dbReference>
<dbReference type="InterPro" id="IPR036236">
    <property type="entry name" value="Znf_C2H2_sf"/>
</dbReference>
<evidence type="ECO:0000256" key="4">
    <source>
        <dbReference type="ARBA" id="ARBA00013638"/>
    </source>
</evidence>
<evidence type="ECO:0000256" key="5">
    <source>
        <dbReference type="ARBA" id="ARBA00022492"/>
    </source>
</evidence>
<evidence type="ECO:0000256" key="14">
    <source>
        <dbReference type="PROSITE-ProRule" id="PRU01263"/>
    </source>
</evidence>
<dbReference type="FunFam" id="3.30.160.60:FF:000123">
    <property type="entry name" value="transcriptional repressor CTCF isoform X1"/>
    <property type="match status" value="1"/>
</dbReference>
<dbReference type="InterPro" id="IPR056438">
    <property type="entry name" value="Znf-C2H2_CTCF"/>
</dbReference>
<evidence type="ECO:0000256" key="1">
    <source>
        <dbReference type="ARBA" id="ARBA00003983"/>
    </source>
</evidence>
<dbReference type="PANTHER" id="PTHR24403">
    <property type="entry name" value="ZINC FINGER PROTEIN"/>
    <property type="match status" value="1"/>
</dbReference>
<keyword evidence="9 14" id="KW-0862">Zinc</keyword>
<dbReference type="PROSITE" id="PS50157">
    <property type="entry name" value="ZINC_FINGER_C2H2_2"/>
    <property type="match status" value="6"/>
</dbReference>
<evidence type="ECO:0000256" key="2">
    <source>
        <dbReference type="ARBA" id="ARBA00004123"/>
    </source>
</evidence>
<evidence type="ECO:0000256" key="12">
    <source>
        <dbReference type="PROSITE-ProRule" id="PRU00042"/>
    </source>
</evidence>
<dbReference type="PROSITE" id="PS51915">
    <property type="entry name" value="ZAD"/>
    <property type="match status" value="1"/>
</dbReference>
<feature type="domain" description="C2H2-type" evidence="15">
    <location>
        <begin position="609"/>
        <end position="636"/>
    </location>
</feature>
<dbReference type="GO" id="GO:0008270">
    <property type="term" value="F:zinc ion binding"/>
    <property type="evidence" value="ECO:0007669"/>
    <property type="project" value="UniProtKB-UniRule"/>
</dbReference>
<dbReference type="Gene3D" id="3.30.160.60">
    <property type="entry name" value="Classic Zinc Finger"/>
    <property type="match status" value="6"/>
</dbReference>
<dbReference type="AlphaFoldDB" id="A0A8S4R820"/>
<dbReference type="PROSITE" id="PS50950">
    <property type="entry name" value="ZF_THAP"/>
    <property type="match status" value="1"/>
</dbReference>
<feature type="domain" description="C2H2-type" evidence="15">
    <location>
        <begin position="637"/>
        <end position="664"/>
    </location>
</feature>
<feature type="domain" description="C2H2-type" evidence="15">
    <location>
        <begin position="553"/>
        <end position="580"/>
    </location>
</feature>
<feature type="domain" description="C2H2-type" evidence="15">
    <location>
        <begin position="581"/>
        <end position="608"/>
    </location>
</feature>
<protein>
    <recommendedName>
        <fullName evidence="4">Protein hunchback</fullName>
    </recommendedName>
</protein>
<feature type="binding site" evidence="14">
    <location>
        <position position="130"/>
    </location>
    <ligand>
        <name>Zn(2+)</name>
        <dbReference type="ChEBI" id="CHEBI:29105"/>
    </ligand>
</feature>
<keyword evidence="10 13" id="KW-0238">DNA-binding</keyword>
<dbReference type="SMART" id="SM00980">
    <property type="entry name" value="THAP"/>
    <property type="match status" value="1"/>
</dbReference>
<sequence length="720" mass="81908">MQCCVPFCRNTTDNVSPNGKAEITFYGFPSQSHLRAAWLKALGKLDTNLPDNAVVCSVHFLDDEVFELSGTRQIYTGAIPSTVQVCLICLNTDSKLYLIKKHKLKEAYENLTGYSLLDLGNLKQTVCIVCAQRLKNFKRFKDQSLRTRSLMIGFLEKNELITKQHIDRINDAKNQLKCSFGRKMLGPNHYDSRVVARDDNEQIMTEKTIHRDDEIVVVKNELELDENTEIMTQNTIHRYDETVVVKNEKGHDETKHITREKSIFSDDQMVIVKTEVNTDSMVADEQLEDLYAEDNFADNFHDDFVAAKEKSSISDHSIVSDAKILDDDLCKALERKSAAATLMGKVQAAGTQVPMPVESSDHQVKYNEYMNLQSDDSDDECGNLQICWPPDSPSYDASNMSDQQDLQKLDGDPLAESPHAVVSPWSARLAANNNYELNKQSSDSIRKINTITNCDSDTRTGRLSETIKSVNAFDSVTANFDDSVVSMAQNKHQTSKAVQKDCTGDINQLNNPSQNSLRTTDNEWMSFDVTQDTYKRRKATEKHKKYDTVSKPYSCSFCDYKCKDKYYLKLHVRIHTGEKPFSCTFCDYKCARSPVLQVHMRRHTGEKPYSCKLCGKKFTDYSNLTSHMRTHSGEKPVSCTLCDFKCVDNGRLLSHMKTHTGEKPFTCTLCHYRCSHKNHLVLHMRTHTGEKPYKCNCCEYKTARGSDLLKHIRTHTGTKP</sequence>
<gene>
    <name evidence="18" type="primary">jg23150</name>
    <name evidence="18" type="ORF">PAEG_LOCUS10582</name>
</gene>
<comment type="caution">
    <text evidence="18">The sequence shown here is derived from an EMBL/GenBank/DDBJ whole genome shotgun (WGS) entry which is preliminary data.</text>
</comment>
<evidence type="ECO:0000256" key="8">
    <source>
        <dbReference type="ARBA" id="ARBA00022771"/>
    </source>
</evidence>
<proteinExistence type="inferred from homology"/>
<feature type="domain" description="ZAD" evidence="17">
    <location>
        <begin position="84"/>
        <end position="154"/>
    </location>
</feature>
<dbReference type="Pfam" id="PF05485">
    <property type="entry name" value="THAP"/>
    <property type="match status" value="1"/>
</dbReference>
<keyword evidence="7" id="KW-0677">Repeat</keyword>
<feature type="binding site" evidence="14">
    <location>
        <position position="127"/>
    </location>
    <ligand>
        <name>Zn(2+)</name>
        <dbReference type="ChEBI" id="CHEBI:29105"/>
    </ligand>
</feature>
<dbReference type="GO" id="GO:0005634">
    <property type="term" value="C:nucleus"/>
    <property type="evidence" value="ECO:0007669"/>
    <property type="project" value="UniProtKB-SubCell"/>
</dbReference>
<dbReference type="SUPFAM" id="SSF57716">
    <property type="entry name" value="Glucocorticoid receptor-like (DNA-binding domain)"/>
    <property type="match status" value="1"/>
</dbReference>
<dbReference type="PROSITE" id="PS00028">
    <property type="entry name" value="ZINC_FINGER_C2H2_1"/>
    <property type="match status" value="5"/>
</dbReference>
<evidence type="ECO:0000259" key="17">
    <source>
        <dbReference type="PROSITE" id="PS51915"/>
    </source>
</evidence>
<evidence type="ECO:0000256" key="9">
    <source>
        <dbReference type="ARBA" id="ARBA00022833"/>
    </source>
</evidence>
<dbReference type="InterPro" id="IPR006612">
    <property type="entry name" value="THAP_Znf"/>
</dbReference>
<evidence type="ECO:0000313" key="19">
    <source>
        <dbReference type="Proteomes" id="UP000838756"/>
    </source>
</evidence>
<dbReference type="FunFam" id="3.30.160.60:FF:000912">
    <property type="entry name" value="Zinc finger protein 660"/>
    <property type="match status" value="1"/>
</dbReference>
<keyword evidence="8 12" id="KW-0863">Zinc-finger</keyword>
<dbReference type="Gene3D" id="6.20.210.20">
    <property type="entry name" value="THAP domain"/>
    <property type="match status" value="1"/>
</dbReference>
<name>A0A8S4R820_9NEOP</name>
<accession>A0A8S4R820</accession>
<dbReference type="Pfam" id="PF23611">
    <property type="entry name" value="zf-C2H2_16"/>
    <property type="match status" value="2"/>
</dbReference>
<feature type="binding site" evidence="14">
    <location>
        <position position="86"/>
    </location>
    <ligand>
        <name>Zn(2+)</name>
        <dbReference type="ChEBI" id="CHEBI:29105"/>
    </ligand>
</feature>
<evidence type="ECO:0000256" key="11">
    <source>
        <dbReference type="ARBA" id="ARBA00023242"/>
    </source>
</evidence>
<evidence type="ECO:0000256" key="3">
    <source>
        <dbReference type="ARBA" id="ARBA00007746"/>
    </source>
</evidence>
<keyword evidence="6 14" id="KW-0479">Metal-binding</keyword>
<evidence type="ECO:0000259" key="16">
    <source>
        <dbReference type="PROSITE" id="PS50950"/>
    </source>
</evidence>
<keyword evidence="5" id="KW-0217">Developmental protein</keyword>
<keyword evidence="5" id="KW-0302">Gap protein</keyword>